<organism evidence="2 3">
    <name type="scientific">Dendrobium thyrsiflorum</name>
    <name type="common">Pinecone-like raceme dendrobium</name>
    <name type="synonym">Orchid</name>
    <dbReference type="NCBI Taxonomy" id="117978"/>
    <lineage>
        <taxon>Eukaryota</taxon>
        <taxon>Viridiplantae</taxon>
        <taxon>Streptophyta</taxon>
        <taxon>Embryophyta</taxon>
        <taxon>Tracheophyta</taxon>
        <taxon>Spermatophyta</taxon>
        <taxon>Magnoliopsida</taxon>
        <taxon>Liliopsida</taxon>
        <taxon>Asparagales</taxon>
        <taxon>Orchidaceae</taxon>
        <taxon>Epidendroideae</taxon>
        <taxon>Malaxideae</taxon>
        <taxon>Dendrobiinae</taxon>
        <taxon>Dendrobium</taxon>
    </lineage>
</organism>
<evidence type="ECO:0000256" key="1">
    <source>
        <dbReference type="SAM" id="Phobius"/>
    </source>
</evidence>
<dbReference type="Proteomes" id="UP001552299">
    <property type="component" value="Unassembled WGS sequence"/>
</dbReference>
<keyword evidence="3" id="KW-1185">Reference proteome</keyword>
<accession>A0ABD0V0Y3</accession>
<dbReference type="AlphaFoldDB" id="A0ABD0V0Y3"/>
<name>A0ABD0V0Y3_DENTH</name>
<sequence>MADPDTDHGFLYDEQGRVDILNSPFFDVRFSIEDTSADEYLDRILYQLTLAVKEHIRPERWEIISRHPLPPTPATFPPTGILRAFLLVAIVLLVWSFAFH</sequence>
<reference evidence="2 3" key="1">
    <citation type="journal article" date="2024" name="Plant Biotechnol. J.">
        <title>Dendrobium thyrsiflorum genome and its molecular insights into genes involved in important horticultural traits.</title>
        <authorList>
            <person name="Chen B."/>
            <person name="Wang J.Y."/>
            <person name="Zheng P.J."/>
            <person name="Li K.L."/>
            <person name="Liang Y.M."/>
            <person name="Chen X.F."/>
            <person name="Zhang C."/>
            <person name="Zhao X."/>
            <person name="He X."/>
            <person name="Zhang G.Q."/>
            <person name="Liu Z.J."/>
            <person name="Xu Q."/>
        </authorList>
    </citation>
    <scope>NUCLEOTIDE SEQUENCE [LARGE SCALE GENOMIC DNA]</scope>
    <source>
        <strain evidence="2">GZMU011</strain>
    </source>
</reference>
<feature type="transmembrane region" description="Helical" evidence="1">
    <location>
        <begin position="80"/>
        <end position="99"/>
    </location>
</feature>
<comment type="caution">
    <text evidence="2">The sequence shown here is derived from an EMBL/GenBank/DDBJ whole genome shotgun (WGS) entry which is preliminary data.</text>
</comment>
<dbReference type="EMBL" id="JANQDX010000009">
    <property type="protein sequence ID" value="KAL0918541.1"/>
    <property type="molecule type" value="Genomic_DNA"/>
</dbReference>
<keyword evidence="1" id="KW-1133">Transmembrane helix</keyword>
<evidence type="ECO:0000313" key="3">
    <source>
        <dbReference type="Proteomes" id="UP001552299"/>
    </source>
</evidence>
<protein>
    <submittedName>
        <fullName evidence="2">Uncharacterized protein</fullName>
    </submittedName>
</protein>
<gene>
    <name evidence="2" type="ORF">M5K25_010555</name>
</gene>
<keyword evidence="1" id="KW-0812">Transmembrane</keyword>
<evidence type="ECO:0000313" key="2">
    <source>
        <dbReference type="EMBL" id="KAL0918541.1"/>
    </source>
</evidence>
<proteinExistence type="predicted"/>
<keyword evidence="1" id="KW-0472">Membrane</keyword>